<keyword evidence="6 7" id="KW-0560">Oxidoreductase</keyword>
<comment type="caution">
    <text evidence="11">The sequence shown here is derived from an EMBL/GenBank/DDBJ whole genome shotgun (WGS) entry which is preliminary data.</text>
</comment>
<dbReference type="PANTHER" id="PTHR45846:SF1">
    <property type="entry name" value="TRNA-DIHYDROURIDINE(47) SYNTHASE [NAD(P)(+)]-LIKE"/>
    <property type="match status" value="1"/>
</dbReference>
<dbReference type="AlphaFoldDB" id="C0CHS5"/>
<keyword evidence="9" id="KW-0547">Nucleotide-binding</keyword>
<evidence type="ECO:0000256" key="7">
    <source>
        <dbReference type="PIRNR" id="PIRNR006621"/>
    </source>
</evidence>
<feature type="binding site" evidence="9">
    <location>
        <position position="64"/>
    </location>
    <ligand>
        <name>FMN</name>
        <dbReference type="ChEBI" id="CHEBI:58210"/>
    </ligand>
</feature>
<dbReference type="HOGENOM" id="CLU_013299_6_0_9"/>
<sequence>MRYYFAPMEGINGYLYRRIHAHLFPGIDKYFMPFLVPHVKRSFNSKELKEIAPENNKGLYAVPQIMTNKAEDFISTAKKLRDLGYDEVNLNLGCPSKTVVSKGRGSGFLAYPKELERFLDEIFEKLDMKISVKTRAGVEEEEEFLTLLDIYNRFPMEELIVHPRLQTDYYKKPVRFSVFLQASAASRNPLCYNGDLIYAQDIERFAREFPQVDRVMIGRGLLRNPGLVREAAQGIVLDKETLREYHDQIYEAYQEVLYGDRNILFRMKELWCFMGSLFEDPKKYIKKIQKSQRLSEYEQAVEGLFMQREFEGKMRR</sequence>
<dbReference type="Proteomes" id="UP000003100">
    <property type="component" value="Unassembled WGS sequence"/>
</dbReference>
<dbReference type="CDD" id="cd02801">
    <property type="entry name" value="DUS_like_FMN"/>
    <property type="match status" value="1"/>
</dbReference>
<dbReference type="PATRIC" id="fig|476272.21.peg.3396"/>
<evidence type="ECO:0000256" key="3">
    <source>
        <dbReference type="ARBA" id="ARBA00022643"/>
    </source>
</evidence>
<evidence type="ECO:0000256" key="9">
    <source>
        <dbReference type="PIRSR" id="PIRSR006621-2"/>
    </source>
</evidence>
<proteinExistence type="inferred from homology"/>
<dbReference type="GO" id="GO:0017150">
    <property type="term" value="F:tRNA dihydrouridine synthase activity"/>
    <property type="evidence" value="ECO:0007669"/>
    <property type="project" value="InterPro"/>
</dbReference>
<feature type="domain" description="DUS-like FMN-binding" evidence="10">
    <location>
        <begin position="6"/>
        <end position="259"/>
    </location>
</feature>
<keyword evidence="5" id="KW-0521">NADP</keyword>
<dbReference type="EMBL" id="ACBZ01000015">
    <property type="protein sequence ID" value="EEG50675.1"/>
    <property type="molecule type" value="Genomic_DNA"/>
</dbReference>
<dbReference type="eggNOG" id="COG0042">
    <property type="taxonomic scope" value="Bacteria"/>
</dbReference>
<dbReference type="Gene3D" id="3.20.20.70">
    <property type="entry name" value="Aldolase class I"/>
    <property type="match status" value="1"/>
</dbReference>
<evidence type="ECO:0000256" key="1">
    <source>
        <dbReference type="ARBA" id="ARBA00001917"/>
    </source>
</evidence>
<evidence type="ECO:0000256" key="8">
    <source>
        <dbReference type="PIRSR" id="PIRSR006621-1"/>
    </source>
</evidence>
<organism evidence="11 12">
    <name type="scientific">Blautia hydrogenotrophica (strain DSM 10507 / JCM 14656 / S5a33)</name>
    <name type="common">Ruminococcus hydrogenotrophicus</name>
    <dbReference type="NCBI Taxonomy" id="476272"/>
    <lineage>
        <taxon>Bacteria</taxon>
        <taxon>Bacillati</taxon>
        <taxon>Bacillota</taxon>
        <taxon>Clostridia</taxon>
        <taxon>Lachnospirales</taxon>
        <taxon>Lachnospiraceae</taxon>
        <taxon>Blautia</taxon>
    </lineage>
</organism>
<dbReference type="InterPro" id="IPR013785">
    <property type="entry name" value="Aldolase_TIM"/>
</dbReference>
<dbReference type="InterPro" id="IPR035587">
    <property type="entry name" value="DUS-like_FMN-bd"/>
</dbReference>
<dbReference type="RefSeq" id="WP_005945523.1">
    <property type="nucleotide sequence ID" value="NZ_CP136423.1"/>
</dbReference>
<accession>C0CHS5</accession>
<gene>
    <name evidence="11" type="ORF">RUMHYD_00389</name>
</gene>
<dbReference type="EC" id="1.3.1.-" evidence="7"/>
<evidence type="ECO:0000313" key="12">
    <source>
        <dbReference type="Proteomes" id="UP000003100"/>
    </source>
</evidence>
<dbReference type="Pfam" id="PF01207">
    <property type="entry name" value="Dus"/>
    <property type="match status" value="1"/>
</dbReference>
<keyword evidence="12" id="KW-1185">Reference proteome</keyword>
<evidence type="ECO:0000259" key="10">
    <source>
        <dbReference type="Pfam" id="PF01207"/>
    </source>
</evidence>
<dbReference type="PIRSF" id="PIRSF006621">
    <property type="entry name" value="Dus"/>
    <property type="match status" value="1"/>
</dbReference>
<evidence type="ECO:0000256" key="4">
    <source>
        <dbReference type="ARBA" id="ARBA00022694"/>
    </source>
</evidence>
<evidence type="ECO:0000256" key="6">
    <source>
        <dbReference type="ARBA" id="ARBA00023002"/>
    </source>
</evidence>
<dbReference type="InterPro" id="IPR018517">
    <property type="entry name" value="tRNA_hU_synthase_CS"/>
</dbReference>
<evidence type="ECO:0000256" key="5">
    <source>
        <dbReference type="ARBA" id="ARBA00022857"/>
    </source>
</evidence>
<dbReference type="PROSITE" id="PS01136">
    <property type="entry name" value="UPF0034"/>
    <property type="match status" value="1"/>
</dbReference>
<protein>
    <recommendedName>
        <fullName evidence="7">tRNA-dihydrouridine synthase</fullName>
        <ecNumber evidence="7">1.3.1.-</ecNumber>
    </recommendedName>
</protein>
<comment type="function">
    <text evidence="7">Catalyzes the synthesis of 5,6-dihydrouridine (D), a modified base found in the D-loop of most tRNAs, via the reduction of the C5-C6 double bond in target uridines.</text>
</comment>
<dbReference type="SUPFAM" id="SSF51395">
    <property type="entry name" value="FMN-linked oxidoreductases"/>
    <property type="match status" value="1"/>
</dbReference>
<name>C0CHS5_BLAHS</name>
<dbReference type="InterPro" id="IPR001269">
    <property type="entry name" value="DUS_fam"/>
</dbReference>
<feature type="binding site" evidence="9">
    <location>
        <position position="162"/>
    </location>
    <ligand>
        <name>FMN</name>
        <dbReference type="ChEBI" id="CHEBI:58210"/>
    </ligand>
</feature>
<keyword evidence="3 7" id="KW-0288">FMN</keyword>
<comment type="cofactor">
    <cofactor evidence="1 7 9">
        <name>FMN</name>
        <dbReference type="ChEBI" id="CHEBI:58210"/>
    </cofactor>
</comment>
<feature type="active site" description="Proton donor" evidence="8">
    <location>
        <position position="94"/>
    </location>
</feature>
<evidence type="ECO:0000313" key="11">
    <source>
        <dbReference type="EMBL" id="EEG50675.1"/>
    </source>
</evidence>
<evidence type="ECO:0000256" key="2">
    <source>
        <dbReference type="ARBA" id="ARBA00022630"/>
    </source>
</evidence>
<keyword evidence="2 7" id="KW-0285">Flavoprotein</keyword>
<feature type="binding site" evidence="9">
    <location>
        <position position="133"/>
    </location>
    <ligand>
        <name>FMN</name>
        <dbReference type="ChEBI" id="CHEBI:58210"/>
    </ligand>
</feature>
<dbReference type="PANTHER" id="PTHR45846">
    <property type="entry name" value="TRNA-DIHYDROURIDINE(47) SYNTHASE [NAD(P)(+)]-LIKE"/>
    <property type="match status" value="1"/>
</dbReference>
<comment type="similarity">
    <text evidence="7">Belongs to the dus family.</text>
</comment>
<feature type="binding site" evidence="9">
    <location>
        <begin position="218"/>
        <end position="219"/>
    </location>
    <ligand>
        <name>FMN</name>
        <dbReference type="ChEBI" id="CHEBI:58210"/>
    </ligand>
</feature>
<reference evidence="11 12" key="1">
    <citation type="submission" date="2009-01" db="EMBL/GenBank/DDBJ databases">
        <authorList>
            <person name="Fulton L."/>
            <person name="Clifton S."/>
            <person name="Fulton B."/>
            <person name="Xu J."/>
            <person name="Minx P."/>
            <person name="Pepin K.H."/>
            <person name="Johnson M."/>
            <person name="Bhonagiri V."/>
            <person name="Nash W.E."/>
            <person name="Mardis E.R."/>
            <person name="Wilson R.K."/>
        </authorList>
    </citation>
    <scope>NUCLEOTIDE SEQUENCE [LARGE SCALE GENOMIC DNA]</scope>
    <source>
        <strain evidence="12">DSM 10507 / JCM 14656 / S5a33</strain>
    </source>
</reference>
<dbReference type="GO" id="GO:0003723">
    <property type="term" value="F:RNA binding"/>
    <property type="evidence" value="ECO:0007669"/>
    <property type="project" value="TreeGrafter"/>
</dbReference>
<dbReference type="GO" id="GO:0050660">
    <property type="term" value="F:flavin adenine dinucleotide binding"/>
    <property type="evidence" value="ECO:0007669"/>
    <property type="project" value="InterPro"/>
</dbReference>
<reference evidence="11 12" key="2">
    <citation type="submission" date="2009-02" db="EMBL/GenBank/DDBJ databases">
        <title>Draft genome sequence of Blautia hydrogenotrophica DSM 10507 (Ruminococcus hydrogenotrophicus DSM 10507).</title>
        <authorList>
            <person name="Sudarsanam P."/>
            <person name="Ley R."/>
            <person name="Guruge J."/>
            <person name="Turnbaugh P.J."/>
            <person name="Mahowald M."/>
            <person name="Liep D."/>
            <person name="Gordon J."/>
        </authorList>
    </citation>
    <scope>NUCLEOTIDE SEQUENCE [LARGE SCALE GENOMIC DNA]</scope>
    <source>
        <strain evidence="12">DSM 10507 / JCM 14656 / S5a33</strain>
    </source>
</reference>
<keyword evidence="4 7" id="KW-0819">tRNA processing</keyword>
<dbReference type="GeneID" id="86821641"/>